<accession>A0ABR1VN72</accession>
<evidence type="ECO:0000313" key="3">
    <source>
        <dbReference type="Proteomes" id="UP001446871"/>
    </source>
</evidence>
<proteinExistence type="predicted"/>
<keyword evidence="3" id="KW-1185">Reference proteome</keyword>
<dbReference type="Proteomes" id="UP001446871">
    <property type="component" value="Unassembled WGS sequence"/>
</dbReference>
<dbReference type="EMBL" id="JAQQWM010000003">
    <property type="protein sequence ID" value="KAK8072701.1"/>
    <property type="molecule type" value="Genomic_DNA"/>
</dbReference>
<evidence type="ECO:0000313" key="2">
    <source>
        <dbReference type="EMBL" id="KAK8072701.1"/>
    </source>
</evidence>
<feature type="region of interest" description="Disordered" evidence="1">
    <location>
        <begin position="23"/>
        <end position="42"/>
    </location>
</feature>
<organism evidence="2 3">
    <name type="scientific">Apiospora saccharicola</name>
    <dbReference type="NCBI Taxonomy" id="335842"/>
    <lineage>
        <taxon>Eukaryota</taxon>
        <taxon>Fungi</taxon>
        <taxon>Dikarya</taxon>
        <taxon>Ascomycota</taxon>
        <taxon>Pezizomycotina</taxon>
        <taxon>Sordariomycetes</taxon>
        <taxon>Xylariomycetidae</taxon>
        <taxon>Amphisphaeriales</taxon>
        <taxon>Apiosporaceae</taxon>
        <taxon>Apiospora</taxon>
    </lineage>
</organism>
<comment type="caution">
    <text evidence="2">The sequence shown here is derived from an EMBL/GenBank/DDBJ whole genome shotgun (WGS) entry which is preliminary data.</text>
</comment>
<protein>
    <submittedName>
        <fullName evidence="2">Uncharacterized protein</fullName>
    </submittedName>
</protein>
<gene>
    <name evidence="2" type="ORF">PG996_006049</name>
</gene>
<sequence>MVAVAAFGALQYFVGYPSMPPKGDPPASTAFPEPRKEPESRLASHHHLNIEYVDGVVRALKQATPVSARTGLRGFHQRFPYFVTGTTGADVFRCLTGHGLRDFNVKSKIAGREECTLILVDDLESAMQLAASAPDVPVYSEEDWERIASCLAWATCEKGQEWDALPLPEVPEDDLTLDDFLTFNH</sequence>
<name>A0ABR1VN72_9PEZI</name>
<feature type="compositionally biased region" description="Basic and acidic residues" evidence="1">
    <location>
        <begin position="33"/>
        <end position="42"/>
    </location>
</feature>
<reference evidence="2 3" key="1">
    <citation type="submission" date="2023-01" db="EMBL/GenBank/DDBJ databases">
        <title>Analysis of 21 Apiospora genomes using comparative genomics revels a genus with tremendous synthesis potential of carbohydrate active enzymes and secondary metabolites.</title>
        <authorList>
            <person name="Sorensen T."/>
        </authorList>
    </citation>
    <scope>NUCLEOTIDE SEQUENCE [LARGE SCALE GENOMIC DNA]</scope>
    <source>
        <strain evidence="2 3">CBS 83171</strain>
    </source>
</reference>
<evidence type="ECO:0000256" key="1">
    <source>
        <dbReference type="SAM" id="MobiDB-lite"/>
    </source>
</evidence>